<dbReference type="SMART" id="SM00220">
    <property type="entry name" value="S_TKc"/>
    <property type="match status" value="1"/>
</dbReference>
<dbReference type="InterPro" id="IPR051334">
    <property type="entry name" value="SRPK"/>
</dbReference>
<dbReference type="InterPro" id="IPR000719">
    <property type="entry name" value="Prot_kinase_dom"/>
</dbReference>
<dbReference type="SUPFAM" id="SSF56112">
    <property type="entry name" value="Protein kinase-like (PK-like)"/>
    <property type="match status" value="1"/>
</dbReference>
<feature type="compositionally biased region" description="Basic and acidic residues" evidence="10">
    <location>
        <begin position="58"/>
        <end position="70"/>
    </location>
</feature>
<evidence type="ECO:0000313" key="12">
    <source>
        <dbReference type="EMBL" id="KKK23964.1"/>
    </source>
</evidence>
<comment type="catalytic activity">
    <reaction evidence="7">
        <text>L-threonyl-[protein] + ATP = O-phospho-L-threonyl-[protein] + ADP + H(+)</text>
        <dbReference type="Rhea" id="RHEA:46608"/>
        <dbReference type="Rhea" id="RHEA-COMP:11060"/>
        <dbReference type="Rhea" id="RHEA-COMP:11605"/>
        <dbReference type="ChEBI" id="CHEBI:15378"/>
        <dbReference type="ChEBI" id="CHEBI:30013"/>
        <dbReference type="ChEBI" id="CHEBI:30616"/>
        <dbReference type="ChEBI" id="CHEBI:61977"/>
        <dbReference type="ChEBI" id="CHEBI:456216"/>
        <dbReference type="EC" id="2.7.11.1"/>
    </reaction>
</comment>
<evidence type="ECO:0000256" key="4">
    <source>
        <dbReference type="ARBA" id="ARBA00022741"/>
    </source>
</evidence>
<keyword evidence="2" id="KW-0723">Serine/threonine-protein kinase</keyword>
<dbReference type="AlphaFoldDB" id="A0A0F8UWU7"/>
<dbReference type="PANTHER" id="PTHR47634">
    <property type="entry name" value="PROTEIN KINASE DOMAIN-CONTAINING PROTEIN-RELATED"/>
    <property type="match status" value="1"/>
</dbReference>
<keyword evidence="3" id="KW-0808">Transferase</keyword>
<dbReference type="InterPro" id="IPR017441">
    <property type="entry name" value="Protein_kinase_ATP_BS"/>
</dbReference>
<evidence type="ECO:0000256" key="8">
    <source>
        <dbReference type="ARBA" id="ARBA00048679"/>
    </source>
</evidence>
<reference evidence="12 13" key="1">
    <citation type="submission" date="2015-02" db="EMBL/GenBank/DDBJ databases">
        <title>Draft Genome Sequences of Two Closely-Related Aflatoxigenic Aspergillus Species Obtained from the Cote d'Ivoire.</title>
        <authorList>
            <person name="Moore G.G."/>
            <person name="Beltz S.B."/>
            <person name="Mack B.M."/>
        </authorList>
    </citation>
    <scope>NUCLEOTIDE SEQUENCE [LARGE SCALE GENOMIC DNA]</scope>
    <source>
        <strain evidence="12 13">SRRC1468</strain>
    </source>
</reference>
<evidence type="ECO:0000313" key="13">
    <source>
        <dbReference type="Proteomes" id="UP000034291"/>
    </source>
</evidence>
<keyword evidence="13" id="KW-1185">Reference proteome</keyword>
<name>A0A0F8UWU7_9EURO</name>
<evidence type="ECO:0000256" key="9">
    <source>
        <dbReference type="PROSITE-ProRule" id="PRU10141"/>
    </source>
</evidence>
<dbReference type="PROSITE" id="PS50011">
    <property type="entry name" value="PROTEIN_KINASE_DOM"/>
    <property type="match status" value="1"/>
</dbReference>
<evidence type="ECO:0000256" key="2">
    <source>
        <dbReference type="ARBA" id="ARBA00022527"/>
    </source>
</evidence>
<feature type="region of interest" description="Disordered" evidence="10">
    <location>
        <begin position="56"/>
        <end position="79"/>
    </location>
</feature>
<organism evidence="12 13">
    <name type="scientific">Aspergillus rambellii</name>
    <dbReference type="NCBI Taxonomy" id="308745"/>
    <lineage>
        <taxon>Eukaryota</taxon>
        <taxon>Fungi</taxon>
        <taxon>Dikarya</taxon>
        <taxon>Ascomycota</taxon>
        <taxon>Pezizomycotina</taxon>
        <taxon>Eurotiomycetes</taxon>
        <taxon>Eurotiomycetidae</taxon>
        <taxon>Eurotiales</taxon>
        <taxon>Aspergillaceae</taxon>
        <taxon>Aspergillus</taxon>
        <taxon>Aspergillus subgen. Nidulantes</taxon>
    </lineage>
</organism>
<evidence type="ECO:0000256" key="7">
    <source>
        <dbReference type="ARBA" id="ARBA00047899"/>
    </source>
</evidence>
<dbReference type="STRING" id="308745.A0A0F8UWU7"/>
<gene>
    <name evidence="12" type="ORF">ARAM_003420</name>
</gene>
<evidence type="ECO:0000259" key="11">
    <source>
        <dbReference type="PROSITE" id="PS50011"/>
    </source>
</evidence>
<protein>
    <recommendedName>
        <fullName evidence="1">non-specific serine/threonine protein kinase</fullName>
        <ecNumber evidence="1">2.7.11.1</ecNumber>
    </recommendedName>
</protein>
<evidence type="ECO:0000256" key="10">
    <source>
        <dbReference type="SAM" id="MobiDB-lite"/>
    </source>
</evidence>
<evidence type="ECO:0000256" key="3">
    <source>
        <dbReference type="ARBA" id="ARBA00022679"/>
    </source>
</evidence>
<dbReference type="InterPro" id="IPR011009">
    <property type="entry name" value="Kinase-like_dom_sf"/>
</dbReference>
<dbReference type="GO" id="GO:0004674">
    <property type="term" value="F:protein serine/threonine kinase activity"/>
    <property type="evidence" value="ECO:0007669"/>
    <property type="project" value="UniProtKB-KW"/>
</dbReference>
<dbReference type="PANTHER" id="PTHR47634:SF9">
    <property type="entry name" value="PROTEIN KINASE DOMAIN-CONTAINING PROTEIN-RELATED"/>
    <property type="match status" value="1"/>
</dbReference>
<feature type="domain" description="Protein kinase" evidence="11">
    <location>
        <begin position="115"/>
        <end position="452"/>
    </location>
</feature>
<dbReference type="Gene3D" id="3.30.200.20">
    <property type="entry name" value="Phosphorylase Kinase, domain 1"/>
    <property type="match status" value="1"/>
</dbReference>
<dbReference type="PROSITE" id="PS00107">
    <property type="entry name" value="PROTEIN_KINASE_ATP"/>
    <property type="match status" value="1"/>
</dbReference>
<sequence>MFTFGGGAGWSLSWALPVQMFARSRVNVRRSLEPVCSSVSIQLHVRKTSSTSTFSRLNADKMRGDRDGTSESRSSSIRPGKTQYRLIEYVEDLDGYRPGGYHPLSIGDDLDEGRYQLVDKLGYGGYSTIWLARDLQVARYVAVKVITADASIYAPEASLLCSLAKSPARPGSETIPPLIEQFWAVGPNGKHRCIVTLPARMSLFDAKEASTFGLFRPKVAQSIIAQLIRGVAFLHSEHIIVHGDLHLGNILVQFPKVIDHFPTSELYERFGEPESEAVIRVDGKPLSNGVPANVFSSKTLPLLQPPEARFSDEPLSFASDIWTLACTIWEIFGQRPLFEAFYPTADGVTAEQVEAIGILPPEWWKKWSRRLEWFNEEGELDLKPDVSRGHDSMRRTWDKRFGYCIQEPRAEAGLETVTEKERRAFETMLRSMLVFRPNERATVQQVLHSEWMKGWREPALEESWSTVSSVMKGK</sequence>
<evidence type="ECO:0000256" key="1">
    <source>
        <dbReference type="ARBA" id="ARBA00012513"/>
    </source>
</evidence>
<dbReference type="Pfam" id="PF00069">
    <property type="entry name" value="Pkinase"/>
    <property type="match status" value="1"/>
</dbReference>
<dbReference type="Gene3D" id="1.10.510.10">
    <property type="entry name" value="Transferase(Phosphotransferase) domain 1"/>
    <property type="match status" value="1"/>
</dbReference>
<dbReference type="EC" id="2.7.11.1" evidence="1"/>
<dbReference type="GO" id="GO:0050684">
    <property type="term" value="P:regulation of mRNA processing"/>
    <property type="evidence" value="ECO:0007669"/>
    <property type="project" value="TreeGrafter"/>
</dbReference>
<dbReference type="Proteomes" id="UP000034291">
    <property type="component" value="Unassembled WGS sequence"/>
</dbReference>
<keyword evidence="5" id="KW-0418">Kinase</keyword>
<dbReference type="GO" id="GO:0005524">
    <property type="term" value="F:ATP binding"/>
    <property type="evidence" value="ECO:0007669"/>
    <property type="project" value="UniProtKB-UniRule"/>
</dbReference>
<keyword evidence="6 9" id="KW-0067">ATP-binding</keyword>
<accession>A0A0F8UWU7</accession>
<feature type="binding site" evidence="9">
    <location>
        <position position="144"/>
    </location>
    <ligand>
        <name>ATP</name>
        <dbReference type="ChEBI" id="CHEBI:30616"/>
    </ligand>
</feature>
<dbReference type="EMBL" id="JZBS01001139">
    <property type="protein sequence ID" value="KKK23964.1"/>
    <property type="molecule type" value="Genomic_DNA"/>
</dbReference>
<dbReference type="GO" id="GO:0000245">
    <property type="term" value="P:spliceosomal complex assembly"/>
    <property type="evidence" value="ECO:0007669"/>
    <property type="project" value="TreeGrafter"/>
</dbReference>
<evidence type="ECO:0000256" key="5">
    <source>
        <dbReference type="ARBA" id="ARBA00022777"/>
    </source>
</evidence>
<dbReference type="OrthoDB" id="5979581at2759"/>
<comment type="caution">
    <text evidence="12">The sequence shown here is derived from an EMBL/GenBank/DDBJ whole genome shotgun (WGS) entry which is preliminary data.</text>
</comment>
<keyword evidence="4 9" id="KW-0547">Nucleotide-binding</keyword>
<evidence type="ECO:0000256" key="6">
    <source>
        <dbReference type="ARBA" id="ARBA00022840"/>
    </source>
</evidence>
<proteinExistence type="predicted"/>
<comment type="catalytic activity">
    <reaction evidence="8">
        <text>L-seryl-[protein] + ATP = O-phospho-L-seryl-[protein] + ADP + H(+)</text>
        <dbReference type="Rhea" id="RHEA:17989"/>
        <dbReference type="Rhea" id="RHEA-COMP:9863"/>
        <dbReference type="Rhea" id="RHEA-COMP:11604"/>
        <dbReference type="ChEBI" id="CHEBI:15378"/>
        <dbReference type="ChEBI" id="CHEBI:29999"/>
        <dbReference type="ChEBI" id="CHEBI:30616"/>
        <dbReference type="ChEBI" id="CHEBI:83421"/>
        <dbReference type="ChEBI" id="CHEBI:456216"/>
        <dbReference type="EC" id="2.7.11.1"/>
    </reaction>
</comment>